<evidence type="ECO:0000256" key="1">
    <source>
        <dbReference type="SAM" id="MobiDB-lite"/>
    </source>
</evidence>
<feature type="region of interest" description="Disordered" evidence="1">
    <location>
        <begin position="87"/>
        <end position="109"/>
    </location>
</feature>
<protein>
    <submittedName>
        <fullName evidence="2">Uncharacterized protein</fullName>
    </submittedName>
</protein>
<accession>A0AAV1MZ26</accession>
<dbReference type="EMBL" id="CAWUFR010000009">
    <property type="protein sequence ID" value="CAK6952380.1"/>
    <property type="molecule type" value="Genomic_DNA"/>
</dbReference>
<comment type="caution">
    <text evidence="2">The sequence shown here is derived from an EMBL/GenBank/DDBJ whole genome shotgun (WGS) entry which is preliminary data.</text>
</comment>
<evidence type="ECO:0000313" key="2">
    <source>
        <dbReference type="EMBL" id="CAK6952380.1"/>
    </source>
</evidence>
<dbReference type="AlphaFoldDB" id="A0AAV1MZ26"/>
<keyword evidence="3" id="KW-1185">Reference proteome</keyword>
<sequence length="109" mass="12328">MFNRFIVCKISTLHAFIAKVKNASFPLSHWLPLGVRRQLAEQQLAVLTLASPTNEIVSPAIRNGYRGYTETQLTVSTEVNSPYFSHGRHQTFSPPLQPRVYASHPLHSR</sequence>
<gene>
    <name evidence="2" type="ORF">FSCOSCO3_A036147</name>
</gene>
<name>A0AAV1MZ26_SCOSC</name>
<evidence type="ECO:0000313" key="3">
    <source>
        <dbReference type="Proteomes" id="UP001314229"/>
    </source>
</evidence>
<proteinExistence type="predicted"/>
<dbReference type="Proteomes" id="UP001314229">
    <property type="component" value="Unassembled WGS sequence"/>
</dbReference>
<reference evidence="2 3" key="1">
    <citation type="submission" date="2024-01" db="EMBL/GenBank/DDBJ databases">
        <authorList>
            <person name="Alioto T."/>
            <person name="Alioto T."/>
            <person name="Gomez Garrido J."/>
        </authorList>
    </citation>
    <scope>NUCLEOTIDE SEQUENCE [LARGE SCALE GENOMIC DNA]</scope>
</reference>
<organism evidence="2 3">
    <name type="scientific">Scomber scombrus</name>
    <name type="common">Atlantic mackerel</name>
    <name type="synonym">Scomber vernalis</name>
    <dbReference type="NCBI Taxonomy" id="13677"/>
    <lineage>
        <taxon>Eukaryota</taxon>
        <taxon>Metazoa</taxon>
        <taxon>Chordata</taxon>
        <taxon>Craniata</taxon>
        <taxon>Vertebrata</taxon>
        <taxon>Euteleostomi</taxon>
        <taxon>Actinopterygii</taxon>
        <taxon>Neopterygii</taxon>
        <taxon>Teleostei</taxon>
        <taxon>Neoteleostei</taxon>
        <taxon>Acanthomorphata</taxon>
        <taxon>Pelagiaria</taxon>
        <taxon>Scombriformes</taxon>
        <taxon>Scombridae</taxon>
        <taxon>Scomber</taxon>
    </lineage>
</organism>